<dbReference type="Pfam" id="PF01722">
    <property type="entry name" value="BolA"/>
    <property type="match status" value="1"/>
</dbReference>
<dbReference type="InterPro" id="IPR002634">
    <property type="entry name" value="BolA"/>
</dbReference>
<dbReference type="InterPro" id="IPR036065">
    <property type="entry name" value="BolA-like_sf"/>
</dbReference>
<dbReference type="EMBL" id="JAUCDY010000003">
    <property type="protein sequence ID" value="MDM7857304.1"/>
    <property type="molecule type" value="Genomic_DNA"/>
</dbReference>
<evidence type="ECO:0000256" key="1">
    <source>
        <dbReference type="ARBA" id="ARBA00005578"/>
    </source>
</evidence>
<reference evidence="3 4" key="1">
    <citation type="submission" date="2023-06" db="EMBL/GenBank/DDBJ databases">
        <title>Thiopseudomonas sp. CY1220 draft genome sequence.</title>
        <authorList>
            <person name="Zhao G."/>
            <person name="An M."/>
        </authorList>
    </citation>
    <scope>NUCLEOTIDE SEQUENCE [LARGE SCALE GENOMIC DNA]</scope>
    <source>
        <strain evidence="3 4">CY1220</strain>
    </source>
</reference>
<gene>
    <name evidence="3" type="ORF">QEZ41_03280</name>
</gene>
<dbReference type="Proteomes" id="UP001241056">
    <property type="component" value="Unassembled WGS sequence"/>
</dbReference>
<dbReference type="InterPro" id="IPR050961">
    <property type="entry name" value="BolA/IbaG_stress_morph_reg"/>
</dbReference>
<accession>A0ABT7SM80</accession>
<protein>
    <submittedName>
        <fullName evidence="3">BolA/IbaG family iron-sulfur metabolism protein</fullName>
    </submittedName>
</protein>
<dbReference type="SUPFAM" id="SSF82657">
    <property type="entry name" value="BolA-like"/>
    <property type="match status" value="1"/>
</dbReference>
<proteinExistence type="inferred from homology"/>
<evidence type="ECO:0000313" key="3">
    <source>
        <dbReference type="EMBL" id="MDM7857304.1"/>
    </source>
</evidence>
<dbReference type="PANTHER" id="PTHR46229">
    <property type="entry name" value="BOLA TRANSCRIPTION REGULATOR"/>
    <property type="match status" value="1"/>
</dbReference>
<dbReference type="PANTHER" id="PTHR46229:SF2">
    <property type="entry name" value="BOLA-LIKE PROTEIN 1"/>
    <property type="match status" value="1"/>
</dbReference>
<organism evidence="3 4">
    <name type="scientific">Thiopseudomonas acetoxidans</name>
    <dbReference type="NCBI Taxonomy" id="3041622"/>
    <lineage>
        <taxon>Bacteria</taxon>
        <taxon>Pseudomonadati</taxon>
        <taxon>Pseudomonadota</taxon>
        <taxon>Gammaproteobacteria</taxon>
        <taxon>Pseudomonadales</taxon>
        <taxon>Pseudomonadaceae</taxon>
        <taxon>Thiopseudomonas</taxon>
    </lineage>
</organism>
<dbReference type="Gene3D" id="3.10.20.90">
    <property type="entry name" value="Phosphatidylinositol 3-kinase Catalytic Subunit, Chain A, domain 1"/>
    <property type="match status" value="1"/>
</dbReference>
<evidence type="ECO:0000256" key="2">
    <source>
        <dbReference type="RuleBase" id="RU003860"/>
    </source>
</evidence>
<comment type="caution">
    <text evidence="3">The sequence shown here is derived from an EMBL/GenBank/DDBJ whole genome shotgun (WGS) entry which is preliminary data.</text>
</comment>
<comment type="similarity">
    <text evidence="1 2">Belongs to the BolA/IbaG family.</text>
</comment>
<name>A0ABT7SM80_9GAMM</name>
<keyword evidence="4" id="KW-1185">Reference proteome</keyword>
<evidence type="ECO:0000313" key="4">
    <source>
        <dbReference type="Proteomes" id="UP001241056"/>
    </source>
</evidence>
<dbReference type="PIRSF" id="PIRSF003113">
    <property type="entry name" value="BolA"/>
    <property type="match status" value="1"/>
</dbReference>
<sequence>MCMQQKIEAALAELTPNFLVIDDESYMHSIGENSHFKLVIVSDQFVGQRKVQRHQRVYALLGEIMQQIHGLALHAYTQEEWDAVIAAPESPECQGGGLLDL</sequence>